<keyword evidence="3" id="KW-1185">Reference proteome</keyword>
<feature type="region of interest" description="Disordered" evidence="1">
    <location>
        <begin position="106"/>
        <end position="244"/>
    </location>
</feature>
<feature type="compositionally biased region" description="Basic and acidic residues" evidence="1">
    <location>
        <begin position="232"/>
        <end position="244"/>
    </location>
</feature>
<organism evidence="2 3">
    <name type="scientific">Actinacidiphila bryophytorum</name>
    <dbReference type="NCBI Taxonomy" id="1436133"/>
    <lineage>
        <taxon>Bacteria</taxon>
        <taxon>Bacillati</taxon>
        <taxon>Actinomycetota</taxon>
        <taxon>Actinomycetes</taxon>
        <taxon>Kitasatosporales</taxon>
        <taxon>Streptomycetaceae</taxon>
        <taxon>Actinacidiphila</taxon>
    </lineage>
</organism>
<proteinExistence type="predicted"/>
<reference evidence="2" key="1">
    <citation type="submission" date="2021-06" db="EMBL/GenBank/DDBJ databases">
        <authorList>
            <person name="Arsene-Ploetze F."/>
        </authorList>
    </citation>
    <scope>NUCLEOTIDE SEQUENCE</scope>
    <source>
        <strain evidence="2">SBRY1</strain>
    </source>
</reference>
<gene>
    <name evidence="2" type="ORF">SBRY_60549</name>
</gene>
<accession>A0A9W4MKE0</accession>
<evidence type="ECO:0000313" key="2">
    <source>
        <dbReference type="EMBL" id="CAG7654648.1"/>
    </source>
</evidence>
<protein>
    <submittedName>
        <fullName evidence="2">Uncharacterized protein</fullName>
    </submittedName>
</protein>
<comment type="caution">
    <text evidence="2">The sequence shown here is derived from an EMBL/GenBank/DDBJ whole genome shotgun (WGS) entry which is preliminary data.</text>
</comment>
<feature type="region of interest" description="Disordered" evidence="1">
    <location>
        <begin position="63"/>
        <end position="94"/>
    </location>
</feature>
<name>A0A9W4MKE0_9ACTN</name>
<evidence type="ECO:0000256" key="1">
    <source>
        <dbReference type="SAM" id="MobiDB-lite"/>
    </source>
</evidence>
<dbReference type="AlphaFoldDB" id="A0A9W4MKE0"/>
<feature type="compositionally biased region" description="Basic and acidic residues" evidence="1">
    <location>
        <begin position="118"/>
        <end position="139"/>
    </location>
</feature>
<feature type="region of interest" description="Disordered" evidence="1">
    <location>
        <begin position="1"/>
        <end position="20"/>
    </location>
</feature>
<dbReference type="EMBL" id="CAJVAX010000020">
    <property type="protein sequence ID" value="CAG7654648.1"/>
    <property type="molecule type" value="Genomic_DNA"/>
</dbReference>
<feature type="compositionally biased region" description="Basic and acidic residues" evidence="1">
    <location>
        <begin position="167"/>
        <end position="176"/>
    </location>
</feature>
<sequence length="244" mass="26556">MARAAPSVPGTRNCGTGMQTSQGAHVHVIETPFADGGRSRGGPGGHRRRVQVVGLRGHFHARADKDGHGEAEARPLPSHVAADQHRRPEEMGGGVQARRVEELGQVPVAAQGGGFRQPGDRRPVERRPDEGGRPRGQERPRRRSRRPGPDRPHARPRGGPAGGHAVPPERARRGEAVLRQPQGLDGLLGDRHPGPGAPGQVQPRLDGRALRARGGRRRLVPQHRLRTRLQRLRQERRGPEERGA</sequence>
<evidence type="ECO:0000313" key="3">
    <source>
        <dbReference type="Proteomes" id="UP001153328"/>
    </source>
</evidence>
<dbReference type="Proteomes" id="UP001153328">
    <property type="component" value="Unassembled WGS sequence"/>
</dbReference>
<feature type="compositionally biased region" description="Basic and acidic residues" evidence="1">
    <location>
        <begin position="63"/>
        <end position="73"/>
    </location>
</feature>
<feature type="compositionally biased region" description="Basic residues" evidence="1">
    <location>
        <begin position="210"/>
        <end position="231"/>
    </location>
</feature>